<protein>
    <submittedName>
        <fullName evidence="2">HAD family hydrolase</fullName>
    </submittedName>
</protein>
<dbReference type="SFLD" id="SFLDS00003">
    <property type="entry name" value="Haloacid_Dehalogenase"/>
    <property type="match status" value="1"/>
</dbReference>
<dbReference type="NCBIfam" id="TIGR01509">
    <property type="entry name" value="HAD-SF-IA-v3"/>
    <property type="match status" value="1"/>
</dbReference>
<dbReference type="InterPro" id="IPR023214">
    <property type="entry name" value="HAD_sf"/>
</dbReference>
<dbReference type="InterPro" id="IPR036412">
    <property type="entry name" value="HAD-like_sf"/>
</dbReference>
<feature type="region of interest" description="Disordered" evidence="1">
    <location>
        <begin position="1"/>
        <end position="20"/>
    </location>
</feature>
<gene>
    <name evidence="2" type="ORF">ACFSDA_01525</name>
</gene>
<dbReference type="SFLD" id="SFLDG01129">
    <property type="entry name" value="C1.5:_HAD__Beta-PGM__Phosphata"/>
    <property type="match status" value="1"/>
</dbReference>
<sequence>MTTPSSAPGPAASEPSSREDTLPLVADALLLDMDGTLIDSGPSVERAWGTLLAELDAPRPFDHTMHGRPARQILAELLPELDAEQIDAAHRRIEELEIADVAGIVTLPGTRRVLEELEAAAEQLGRPTWTIVTSCTRPLFEARWARTGLPVPAHLVTADQVTRGKPDPEPFLLGARRLGVPGERTIVVEDSAGGLTAGRAAGARTVALTTTTPADSLSPLADALVTSLDDLEVTVVEGTLRLGRRGA</sequence>
<organism evidence="2 3">
    <name type="scientific">Brachybacterium rhamnosum</name>
    <dbReference type="NCBI Taxonomy" id="173361"/>
    <lineage>
        <taxon>Bacteria</taxon>
        <taxon>Bacillati</taxon>
        <taxon>Actinomycetota</taxon>
        <taxon>Actinomycetes</taxon>
        <taxon>Micrococcales</taxon>
        <taxon>Dermabacteraceae</taxon>
        <taxon>Brachybacterium</taxon>
    </lineage>
</organism>
<dbReference type="PANTHER" id="PTHR43481">
    <property type="entry name" value="FRUCTOSE-1-PHOSPHATE PHOSPHATASE"/>
    <property type="match status" value="1"/>
</dbReference>
<evidence type="ECO:0000313" key="2">
    <source>
        <dbReference type="EMBL" id="MFD1833743.1"/>
    </source>
</evidence>
<dbReference type="InterPro" id="IPR006439">
    <property type="entry name" value="HAD-SF_hydro_IA"/>
</dbReference>
<dbReference type="PANTHER" id="PTHR43481:SF4">
    <property type="entry name" value="GLYCEROL-1-PHOSPHATE PHOSPHOHYDROLASE 1-RELATED"/>
    <property type="match status" value="1"/>
</dbReference>
<feature type="compositionally biased region" description="Low complexity" evidence="1">
    <location>
        <begin position="1"/>
        <end position="15"/>
    </location>
</feature>
<keyword evidence="2" id="KW-0378">Hydrolase</keyword>
<dbReference type="Gene3D" id="3.40.50.1000">
    <property type="entry name" value="HAD superfamily/HAD-like"/>
    <property type="match status" value="1"/>
</dbReference>
<accession>A0ABW4PSM5</accession>
<name>A0ABW4PSM5_9MICO</name>
<dbReference type="EMBL" id="JBHUFL010000001">
    <property type="protein sequence ID" value="MFD1833743.1"/>
    <property type="molecule type" value="Genomic_DNA"/>
</dbReference>
<evidence type="ECO:0000256" key="1">
    <source>
        <dbReference type="SAM" id="MobiDB-lite"/>
    </source>
</evidence>
<comment type="caution">
    <text evidence="2">The sequence shown here is derived from an EMBL/GenBank/DDBJ whole genome shotgun (WGS) entry which is preliminary data.</text>
</comment>
<reference evidence="3" key="1">
    <citation type="journal article" date="2019" name="Int. J. Syst. Evol. Microbiol.">
        <title>The Global Catalogue of Microorganisms (GCM) 10K type strain sequencing project: providing services to taxonomists for standard genome sequencing and annotation.</title>
        <authorList>
            <consortium name="The Broad Institute Genomics Platform"/>
            <consortium name="The Broad Institute Genome Sequencing Center for Infectious Disease"/>
            <person name="Wu L."/>
            <person name="Ma J."/>
        </authorList>
    </citation>
    <scope>NUCLEOTIDE SEQUENCE [LARGE SCALE GENOMIC DNA]</scope>
    <source>
        <strain evidence="3">JCM 11650</strain>
    </source>
</reference>
<dbReference type="InterPro" id="IPR023198">
    <property type="entry name" value="PGP-like_dom2"/>
</dbReference>
<dbReference type="Pfam" id="PF00702">
    <property type="entry name" value="Hydrolase"/>
    <property type="match status" value="1"/>
</dbReference>
<dbReference type="GO" id="GO:0016787">
    <property type="term" value="F:hydrolase activity"/>
    <property type="evidence" value="ECO:0007669"/>
    <property type="project" value="UniProtKB-KW"/>
</dbReference>
<dbReference type="SUPFAM" id="SSF56784">
    <property type="entry name" value="HAD-like"/>
    <property type="match status" value="1"/>
</dbReference>
<dbReference type="Gene3D" id="1.10.150.240">
    <property type="entry name" value="Putative phosphatase, domain 2"/>
    <property type="match status" value="1"/>
</dbReference>
<keyword evidence="3" id="KW-1185">Reference proteome</keyword>
<dbReference type="InterPro" id="IPR051806">
    <property type="entry name" value="HAD-like_SPP"/>
</dbReference>
<dbReference type="RefSeq" id="WP_137771257.1">
    <property type="nucleotide sequence ID" value="NZ_BAAAIS010000001.1"/>
</dbReference>
<evidence type="ECO:0000313" key="3">
    <source>
        <dbReference type="Proteomes" id="UP001597280"/>
    </source>
</evidence>
<dbReference type="Proteomes" id="UP001597280">
    <property type="component" value="Unassembled WGS sequence"/>
</dbReference>
<proteinExistence type="predicted"/>